<dbReference type="Gene3D" id="1.10.238.10">
    <property type="entry name" value="EF-hand"/>
    <property type="match status" value="1"/>
</dbReference>
<sequence>MGRKVMSFKRTTIPFTEEQLMNIFKSHDADGDGKLSQDEVKKAFKYLGSRWDAYRANQAIHLADADDDGYIEEEELKKLVQYALDCGYTIG</sequence>
<accession>A0A2N9FYQ0</accession>
<feature type="domain" description="EF-hand" evidence="2">
    <location>
        <begin position="15"/>
        <end position="50"/>
    </location>
</feature>
<protein>
    <recommendedName>
        <fullName evidence="2">EF-hand domain-containing protein</fullName>
    </recommendedName>
</protein>
<dbReference type="PROSITE" id="PS50222">
    <property type="entry name" value="EF_HAND_2"/>
    <property type="match status" value="2"/>
</dbReference>
<feature type="domain" description="EF-hand" evidence="2">
    <location>
        <begin position="55"/>
        <end position="86"/>
    </location>
</feature>
<dbReference type="InterPro" id="IPR011992">
    <property type="entry name" value="EF-hand-dom_pair"/>
</dbReference>
<reference evidence="3" key="1">
    <citation type="submission" date="2018-02" db="EMBL/GenBank/DDBJ databases">
        <authorList>
            <person name="Cohen D.B."/>
            <person name="Kent A.D."/>
        </authorList>
    </citation>
    <scope>NUCLEOTIDE SEQUENCE</scope>
</reference>
<dbReference type="GO" id="GO:0005509">
    <property type="term" value="F:calcium ion binding"/>
    <property type="evidence" value="ECO:0007669"/>
    <property type="project" value="InterPro"/>
</dbReference>
<dbReference type="InterPro" id="IPR002048">
    <property type="entry name" value="EF_hand_dom"/>
</dbReference>
<name>A0A2N9FYQ0_FAGSY</name>
<evidence type="ECO:0000259" key="2">
    <source>
        <dbReference type="PROSITE" id="PS50222"/>
    </source>
</evidence>
<dbReference type="EMBL" id="OIVN01001302">
    <property type="protein sequence ID" value="SPC92378.1"/>
    <property type="molecule type" value="Genomic_DNA"/>
</dbReference>
<evidence type="ECO:0000313" key="3">
    <source>
        <dbReference type="EMBL" id="SPC92378.1"/>
    </source>
</evidence>
<dbReference type="CDD" id="cd00051">
    <property type="entry name" value="EFh"/>
    <property type="match status" value="1"/>
</dbReference>
<organism evidence="3">
    <name type="scientific">Fagus sylvatica</name>
    <name type="common">Beechnut</name>
    <dbReference type="NCBI Taxonomy" id="28930"/>
    <lineage>
        <taxon>Eukaryota</taxon>
        <taxon>Viridiplantae</taxon>
        <taxon>Streptophyta</taxon>
        <taxon>Embryophyta</taxon>
        <taxon>Tracheophyta</taxon>
        <taxon>Spermatophyta</taxon>
        <taxon>Magnoliopsida</taxon>
        <taxon>eudicotyledons</taxon>
        <taxon>Gunneridae</taxon>
        <taxon>Pentapetalae</taxon>
        <taxon>rosids</taxon>
        <taxon>fabids</taxon>
        <taxon>Fagales</taxon>
        <taxon>Fagaceae</taxon>
        <taxon>Fagus</taxon>
    </lineage>
</organism>
<proteinExistence type="predicted"/>
<dbReference type="SUPFAM" id="SSF47473">
    <property type="entry name" value="EF-hand"/>
    <property type="match status" value="1"/>
</dbReference>
<dbReference type="Pfam" id="PF13499">
    <property type="entry name" value="EF-hand_7"/>
    <property type="match status" value="1"/>
</dbReference>
<dbReference type="SMART" id="SM00054">
    <property type="entry name" value="EFh"/>
    <property type="match status" value="2"/>
</dbReference>
<keyword evidence="1" id="KW-0106">Calcium</keyword>
<dbReference type="PROSITE" id="PS00018">
    <property type="entry name" value="EF_HAND_1"/>
    <property type="match status" value="2"/>
</dbReference>
<dbReference type="AlphaFoldDB" id="A0A2N9FYQ0"/>
<dbReference type="InterPro" id="IPR018247">
    <property type="entry name" value="EF_Hand_1_Ca_BS"/>
</dbReference>
<evidence type="ECO:0000256" key="1">
    <source>
        <dbReference type="ARBA" id="ARBA00022837"/>
    </source>
</evidence>
<gene>
    <name evidence="3" type="ORF">FSB_LOCUS20260</name>
</gene>